<protein>
    <submittedName>
        <fullName evidence="1">Uncharacterized protein</fullName>
    </submittedName>
</protein>
<evidence type="ECO:0000313" key="2">
    <source>
        <dbReference type="Proteomes" id="UP000276194"/>
    </source>
</evidence>
<proteinExistence type="predicted"/>
<reference evidence="1 2" key="1">
    <citation type="submission" date="2018-08" db="EMBL/GenBank/DDBJ databases">
        <title>Recombination of ecologically and evolutionarily significant loci maintains genetic cohesion in the Pseudomonas syringae species complex.</title>
        <authorList>
            <person name="Dillon M."/>
            <person name="Thakur S."/>
            <person name="Almeida R.N.D."/>
            <person name="Weir B.S."/>
            <person name="Guttman D.S."/>
        </authorList>
    </citation>
    <scope>NUCLEOTIDE SEQUENCE [LARGE SCALE GENOMIC DNA]</scope>
    <source>
        <strain evidence="1 2">ICMP 6941</strain>
    </source>
</reference>
<dbReference type="EMBL" id="RBTD01000415">
    <property type="protein sequence ID" value="RMT13864.1"/>
    <property type="molecule type" value="Genomic_DNA"/>
</dbReference>
<evidence type="ECO:0000313" key="1">
    <source>
        <dbReference type="EMBL" id="RMT13864.1"/>
    </source>
</evidence>
<comment type="caution">
    <text evidence="1">The sequence shown here is derived from an EMBL/GenBank/DDBJ whole genome shotgun (WGS) entry which is preliminary data.</text>
</comment>
<dbReference type="RefSeq" id="WP_122323037.1">
    <property type="nucleotide sequence ID" value="NZ_RBTD01000415.1"/>
</dbReference>
<organism evidence="1 2">
    <name type="scientific">Pseudomonas amygdali pv. mori</name>
    <dbReference type="NCBI Taxonomy" id="34065"/>
    <lineage>
        <taxon>Bacteria</taxon>
        <taxon>Pseudomonadati</taxon>
        <taxon>Pseudomonadota</taxon>
        <taxon>Gammaproteobacteria</taxon>
        <taxon>Pseudomonadales</taxon>
        <taxon>Pseudomonadaceae</taxon>
        <taxon>Pseudomonas</taxon>
        <taxon>Pseudomonas amygdali</taxon>
    </lineage>
</organism>
<sequence>MRNQNSITTIDLHIDTQQPLHNGLRTSVHLQNILKSKNIENIIVRSAQRKYHDVGAWCFVGKKSVRLPKTVDIAQHRPERSIPIQNLVSEVITMACSDKTAAGAGSKLADFAVMLDFCNSNDLVDFLSCPESYQSALEEFTIHLKESDRKAVTQAKLQSVTIECGSYIFPFSKIDFSAGIERIQSVVDKSSSTKPPPEAPVNRFVSVFDSVFNELADFILNRKNFPQAITIDGEPAIVSSEAFAIMSESQAKTKACRGPMSPYVDYTIGRCKPWTTVLAELPSTEQKLYREFVKKSLSNLEEGNTQLYCQKRRRLHKLAHDSFVALFAINSGENESVLISTPWDDDYEISKGANGTRIISFKLRGGLQLVSFTVTAPFIKQFKKFIALRNHILDNQHHNNLFLGFDYRTFSGFRLLDENCIRNLCIQMQSMVDPAFPILSYKRLRAYKDSWIVKNYGHDTAAALLHHSDKTQRDNYTNVEEKEAVDSVVIAVKKVVSFLNAEKHALIPSGACSGAKPTSSIPIPLGYEPDCKNSRGCLFCNEYRTTADEESIHKLYSLEYITKKFLGTCDDLDHFNLIHKPALDIIDLILRKIITLKPELTAGSQAIRRKVYQDHALTEYWEIYLSRLVKIGAIR</sequence>
<dbReference type="Proteomes" id="UP000276194">
    <property type="component" value="Unassembled WGS sequence"/>
</dbReference>
<accession>A0A3M5ITN2</accession>
<name>A0A3M5ITN2_PSEA0</name>
<dbReference type="AlphaFoldDB" id="A0A3M5ITN2"/>
<gene>
    <name evidence="1" type="ORF">ALP52_01729</name>
</gene>